<name>A0A4R5U468_9GAMM</name>
<feature type="compositionally biased region" description="Basic and acidic residues" evidence="1">
    <location>
        <begin position="80"/>
        <end position="95"/>
    </location>
</feature>
<protein>
    <submittedName>
        <fullName evidence="2">Uncharacterized protein</fullName>
    </submittedName>
</protein>
<evidence type="ECO:0000313" key="2">
    <source>
        <dbReference type="EMBL" id="TDK28540.1"/>
    </source>
</evidence>
<sequence>MSDNLTQPMEALDDLRTLRAQRNEKLLGDRPPVQKEEARAAYDQSVSKDQHSIDERRQRLLDWAEKASPEQIEALQKKIQETDKAKAESQPDNQHEQVAFQTVQQWRQQRQGEEQRPPMLTREQQKEDGPGRLGYAEYARTAQKEAAFLKDYEKNFDWDKHEKQRQRNVFSL</sequence>
<dbReference type="EMBL" id="SMTF01000001">
    <property type="protein sequence ID" value="TDK28540.1"/>
    <property type="molecule type" value="Genomic_DNA"/>
</dbReference>
<reference evidence="2 3" key="1">
    <citation type="submission" date="2019-03" db="EMBL/GenBank/DDBJ databases">
        <title>Luteimonas zhaokaii sp.nov., isolated from the rectal contents of Plateau pika in Yushu, Qinghai Province, China.</title>
        <authorList>
            <person name="Zhang G."/>
        </authorList>
    </citation>
    <scope>NUCLEOTIDE SEQUENCE [LARGE SCALE GENOMIC DNA]</scope>
    <source>
        <strain evidence="2 3">B9</strain>
    </source>
</reference>
<evidence type="ECO:0000256" key="1">
    <source>
        <dbReference type="SAM" id="MobiDB-lite"/>
    </source>
</evidence>
<keyword evidence="3" id="KW-1185">Reference proteome</keyword>
<gene>
    <name evidence="2" type="ORF">E2F46_01245</name>
</gene>
<dbReference type="OrthoDB" id="6044106at2"/>
<comment type="caution">
    <text evidence="2">The sequence shown here is derived from an EMBL/GenBank/DDBJ whole genome shotgun (WGS) entry which is preliminary data.</text>
</comment>
<dbReference type="AlphaFoldDB" id="A0A4R5U468"/>
<feature type="region of interest" description="Disordered" evidence="1">
    <location>
        <begin position="20"/>
        <end position="54"/>
    </location>
</feature>
<accession>A0A4R5U468</accession>
<organism evidence="2 3">
    <name type="scientific">Luteimonas aestuarii</name>
    <dbReference type="NCBI Taxonomy" id="453837"/>
    <lineage>
        <taxon>Bacteria</taxon>
        <taxon>Pseudomonadati</taxon>
        <taxon>Pseudomonadota</taxon>
        <taxon>Gammaproteobacteria</taxon>
        <taxon>Lysobacterales</taxon>
        <taxon>Lysobacteraceae</taxon>
        <taxon>Luteimonas</taxon>
    </lineage>
</organism>
<feature type="region of interest" description="Disordered" evidence="1">
    <location>
        <begin position="80"/>
        <end position="134"/>
    </location>
</feature>
<dbReference type="Proteomes" id="UP000294796">
    <property type="component" value="Unassembled WGS sequence"/>
</dbReference>
<proteinExistence type="predicted"/>
<dbReference type="RefSeq" id="WP_133320361.1">
    <property type="nucleotide sequence ID" value="NZ_SMTF01000001.1"/>
</dbReference>
<evidence type="ECO:0000313" key="3">
    <source>
        <dbReference type="Proteomes" id="UP000294796"/>
    </source>
</evidence>
<feature type="compositionally biased region" description="Low complexity" evidence="1">
    <location>
        <begin position="97"/>
        <end position="109"/>
    </location>
</feature>